<dbReference type="Proteomes" id="UP000077202">
    <property type="component" value="Unassembled WGS sequence"/>
</dbReference>
<feature type="region of interest" description="Disordered" evidence="1">
    <location>
        <begin position="41"/>
        <end position="121"/>
    </location>
</feature>
<accession>A0A176VM16</accession>
<proteinExistence type="predicted"/>
<evidence type="ECO:0000313" key="2">
    <source>
        <dbReference type="EMBL" id="OAE21989.1"/>
    </source>
</evidence>
<feature type="compositionally biased region" description="Low complexity" evidence="1">
    <location>
        <begin position="41"/>
        <end position="68"/>
    </location>
</feature>
<feature type="region of interest" description="Disordered" evidence="1">
    <location>
        <begin position="451"/>
        <end position="475"/>
    </location>
</feature>
<feature type="compositionally biased region" description="Low complexity" evidence="1">
    <location>
        <begin position="81"/>
        <end position="99"/>
    </location>
</feature>
<dbReference type="AlphaFoldDB" id="A0A176VM16"/>
<keyword evidence="3" id="KW-1185">Reference proteome</keyword>
<sequence>MSGGRVGRSASRVPAMDVDVRSMSDSPLAHAAGSAAVAAAGGAAALASSPSPPATSATFATPSATQASDARGGARPGGVLSAAAAAGPSSASSPAPSSATTRHRDATRGRQSGGSGPAPAASSLASSSAALLLALLVVSASASPAQMLNLELGAQLERVAALDELSGLGQFRQRRAHNLLVVGAQSGSHLLLNALADGDGARPPALLQARDRIVDQIRLSRVCNIFIESSSDQQFIRAGAAGLGLTAERPSIKLQSAVCSSELIISANRPPGTCPGVILLNIDSSVVGYESDGLDVRGVSVRRSVSSAWLMNDYDDDSPELSSALVSPENSEAVAIPAAYAPKDIATLRTAHVAIGGGVQIDGTRGTRAFLRPLSAKREGMAAKREGRAAKREGRSGGVKVHDEVAVAVSAGHAVEVEEIEAQIAVGVVGDLLVGDLLVGDLLIAAVAGNPNPNPNPDPDPNLNLHRNPNLKLHR</sequence>
<evidence type="ECO:0000256" key="1">
    <source>
        <dbReference type="SAM" id="MobiDB-lite"/>
    </source>
</evidence>
<organism evidence="2 3">
    <name type="scientific">Marchantia polymorpha subsp. ruderalis</name>
    <dbReference type="NCBI Taxonomy" id="1480154"/>
    <lineage>
        <taxon>Eukaryota</taxon>
        <taxon>Viridiplantae</taxon>
        <taxon>Streptophyta</taxon>
        <taxon>Embryophyta</taxon>
        <taxon>Marchantiophyta</taxon>
        <taxon>Marchantiopsida</taxon>
        <taxon>Marchantiidae</taxon>
        <taxon>Marchantiales</taxon>
        <taxon>Marchantiaceae</taxon>
        <taxon>Marchantia</taxon>
    </lineage>
</organism>
<feature type="compositionally biased region" description="Low complexity" evidence="1">
    <location>
        <begin position="461"/>
        <end position="475"/>
    </location>
</feature>
<dbReference type="EMBL" id="LVLJ01003300">
    <property type="protein sequence ID" value="OAE21989.1"/>
    <property type="molecule type" value="Genomic_DNA"/>
</dbReference>
<protein>
    <submittedName>
        <fullName evidence="2">Uncharacterized protein</fullName>
    </submittedName>
</protein>
<evidence type="ECO:0000313" key="3">
    <source>
        <dbReference type="Proteomes" id="UP000077202"/>
    </source>
</evidence>
<comment type="caution">
    <text evidence="2">The sequence shown here is derived from an EMBL/GenBank/DDBJ whole genome shotgun (WGS) entry which is preliminary data.</text>
</comment>
<reference evidence="2" key="1">
    <citation type="submission" date="2016-03" db="EMBL/GenBank/DDBJ databases">
        <title>Mechanisms controlling the formation of the plant cell surface in tip-growing cells are functionally conserved among land plants.</title>
        <authorList>
            <person name="Honkanen S."/>
            <person name="Jones V.A."/>
            <person name="Morieri G."/>
            <person name="Champion C."/>
            <person name="Hetherington A.J."/>
            <person name="Kelly S."/>
            <person name="Saint-Marcoux D."/>
            <person name="Proust H."/>
            <person name="Prescott H."/>
            <person name="Dolan L."/>
        </authorList>
    </citation>
    <scope>NUCLEOTIDE SEQUENCE [LARGE SCALE GENOMIC DNA]</scope>
    <source>
        <tissue evidence="2">Whole gametophyte</tissue>
    </source>
</reference>
<gene>
    <name evidence="2" type="ORF">AXG93_4382s1200</name>
</gene>
<name>A0A176VM16_MARPO</name>